<accession>B2HKG2</accession>
<gene>
    <name evidence="1" type="ordered locus">MMAR_0198</name>
</gene>
<dbReference type="STRING" id="216594.MMAR_0198"/>
<organism evidence="1 2">
    <name type="scientific">Mycobacterium marinum (strain ATCC BAA-535 / M)</name>
    <dbReference type="NCBI Taxonomy" id="216594"/>
    <lineage>
        <taxon>Bacteria</taxon>
        <taxon>Bacillati</taxon>
        <taxon>Actinomycetota</taxon>
        <taxon>Actinomycetes</taxon>
        <taxon>Mycobacteriales</taxon>
        <taxon>Mycobacteriaceae</taxon>
        <taxon>Mycobacterium</taxon>
        <taxon>Mycobacterium ulcerans group</taxon>
    </lineage>
</organism>
<protein>
    <submittedName>
        <fullName evidence="1">Uncharacterized protein</fullName>
    </submittedName>
</protein>
<dbReference type="Proteomes" id="UP000001190">
    <property type="component" value="Chromosome"/>
</dbReference>
<proteinExistence type="predicted"/>
<evidence type="ECO:0000313" key="1">
    <source>
        <dbReference type="EMBL" id="ACC38667.1"/>
    </source>
</evidence>
<dbReference type="EMBL" id="CP000854">
    <property type="protein sequence ID" value="ACC38667.1"/>
    <property type="molecule type" value="Genomic_DNA"/>
</dbReference>
<dbReference type="RefSeq" id="WP_012392195.1">
    <property type="nucleotide sequence ID" value="NC_010612.1"/>
</dbReference>
<dbReference type="HOGENOM" id="CLU_2012751_0_0_11"/>
<reference evidence="1 2" key="1">
    <citation type="journal article" date="2008" name="Genome Res.">
        <title>Insights from the complete genome sequence of Mycobacterium marinum on the evolution of Mycobacterium tuberculosis.</title>
        <authorList>
            <person name="Stinear T.P."/>
            <person name="Seemann T."/>
            <person name="Harrison P.F."/>
            <person name="Jenkin G.A."/>
            <person name="Davies J.K."/>
            <person name="Johnson P.D."/>
            <person name="Abdellah Z."/>
            <person name="Arrowsmith C."/>
            <person name="Chillingworth T."/>
            <person name="Churcher C."/>
            <person name="Clarke K."/>
            <person name="Cronin A."/>
            <person name="Davis P."/>
            <person name="Goodhead I."/>
            <person name="Holroyd N."/>
            <person name="Jagels K."/>
            <person name="Lord A."/>
            <person name="Moule S."/>
            <person name="Mungall K."/>
            <person name="Norbertczak H."/>
            <person name="Quail M.A."/>
            <person name="Rabbinowitsch E."/>
            <person name="Walker D."/>
            <person name="White B."/>
            <person name="Whitehead S."/>
            <person name="Small P.L."/>
            <person name="Brosch R."/>
            <person name="Ramakrishnan L."/>
            <person name="Fischbach M.A."/>
            <person name="Parkhill J."/>
            <person name="Cole S.T."/>
        </authorList>
    </citation>
    <scope>NUCLEOTIDE SEQUENCE [LARGE SCALE GENOMIC DNA]</scope>
    <source>
        <strain evidence="2">ATCC BAA-535 / M</strain>
    </source>
</reference>
<keyword evidence="2" id="KW-1185">Reference proteome</keyword>
<name>B2HKG2_MYCMM</name>
<evidence type="ECO:0000313" key="2">
    <source>
        <dbReference type="Proteomes" id="UP000001190"/>
    </source>
</evidence>
<dbReference type="AlphaFoldDB" id="B2HKG2"/>
<dbReference type="KEGG" id="mmi:MMAR_0198"/>
<sequence>MTRRPDVQVVPKDLTPTGAELEVLRAAEVLTLSGDTWRSSCARGSQAPQQLAQGFERAAKNYRGTDRVALVWRAYLQEVLESADPQMPAELDERLARALPHLHGILSALADVIDEDFQIVRGG</sequence>